<sequence>METTTRDSIYSVSQYITFRSIGTQFKLTSTISRRSTDEAPWLAEPRLVVPLMELFENMMKKNTEIKSHRLMQFISKAVPYGIEPPNPKIAEYETFKSDKSANFLHDGKGNVVFREFRRLRLADVRNTTYFLTCLSRRLFFKKPSLFRGTVNKVLMNDLNVDE</sequence>
<name>A0A0K0CX76_ANGCA</name>
<evidence type="ECO:0000313" key="1">
    <source>
        <dbReference type="Proteomes" id="UP000035642"/>
    </source>
</evidence>
<proteinExistence type="predicted"/>
<accession>A0A0K0CX76</accession>
<organism evidence="1 2">
    <name type="scientific">Angiostrongylus cantonensis</name>
    <name type="common">Rat lungworm</name>
    <dbReference type="NCBI Taxonomy" id="6313"/>
    <lineage>
        <taxon>Eukaryota</taxon>
        <taxon>Metazoa</taxon>
        <taxon>Ecdysozoa</taxon>
        <taxon>Nematoda</taxon>
        <taxon>Chromadorea</taxon>
        <taxon>Rhabditida</taxon>
        <taxon>Rhabditina</taxon>
        <taxon>Rhabditomorpha</taxon>
        <taxon>Strongyloidea</taxon>
        <taxon>Metastrongylidae</taxon>
        <taxon>Angiostrongylus</taxon>
    </lineage>
</organism>
<dbReference type="Proteomes" id="UP000035642">
    <property type="component" value="Unassembled WGS sequence"/>
</dbReference>
<dbReference type="InterPro" id="IPR020376">
    <property type="entry name" value="Uncharacterised_F46C5.1"/>
</dbReference>
<evidence type="ECO:0000313" key="2">
    <source>
        <dbReference type="WBParaSite" id="ACAC_0000214401-mRNA-1"/>
    </source>
</evidence>
<reference evidence="1" key="1">
    <citation type="submission" date="2012-09" db="EMBL/GenBank/DDBJ databases">
        <authorList>
            <person name="Martin A.A."/>
        </authorList>
    </citation>
    <scope>NUCLEOTIDE SEQUENCE</scope>
</reference>
<reference evidence="2" key="2">
    <citation type="submission" date="2017-02" db="UniProtKB">
        <authorList>
            <consortium name="WormBaseParasite"/>
        </authorList>
    </citation>
    <scope>IDENTIFICATION</scope>
</reference>
<protein>
    <submittedName>
        <fullName evidence="2">COE1_DBD domain-containing protein</fullName>
    </submittedName>
</protein>
<keyword evidence="1" id="KW-1185">Reference proteome</keyword>
<dbReference type="WBParaSite" id="ACAC_0000214401-mRNA-1">
    <property type="protein sequence ID" value="ACAC_0000214401-mRNA-1"/>
    <property type="gene ID" value="ACAC_0000214401"/>
</dbReference>
<dbReference type="AlphaFoldDB" id="A0A0K0CX76"/>
<dbReference type="Pfam" id="PF17351">
    <property type="entry name" value="DUF5380"/>
    <property type="match status" value="1"/>
</dbReference>